<dbReference type="PRINTS" id="PR00455">
    <property type="entry name" value="HTHTETR"/>
</dbReference>
<dbReference type="InterPro" id="IPR036271">
    <property type="entry name" value="Tet_transcr_reg_TetR-rel_C_sf"/>
</dbReference>
<keyword evidence="6" id="KW-1185">Reference proteome</keyword>
<dbReference type="RefSeq" id="WP_051547580.1">
    <property type="nucleotide sequence ID" value="NZ_JAJA02000001.1"/>
</dbReference>
<proteinExistence type="predicted"/>
<comment type="caution">
    <text evidence="5">The sequence shown here is derived from an EMBL/GenBank/DDBJ whole genome shotgun (WGS) entry which is preliminary data.</text>
</comment>
<evidence type="ECO:0000256" key="3">
    <source>
        <dbReference type="PROSITE-ProRule" id="PRU00335"/>
    </source>
</evidence>
<dbReference type="Gene3D" id="1.10.357.10">
    <property type="entry name" value="Tetracycline Repressor, domain 2"/>
    <property type="match status" value="1"/>
</dbReference>
<evidence type="ECO:0000256" key="1">
    <source>
        <dbReference type="ARBA" id="ARBA00023054"/>
    </source>
</evidence>
<dbReference type="SUPFAM" id="SSF46689">
    <property type="entry name" value="Homeodomain-like"/>
    <property type="match status" value="1"/>
</dbReference>
<evidence type="ECO:0000256" key="2">
    <source>
        <dbReference type="ARBA" id="ARBA00023125"/>
    </source>
</evidence>
<feature type="domain" description="HTH tetR-type" evidence="4">
    <location>
        <begin position="18"/>
        <end position="78"/>
    </location>
</feature>
<dbReference type="GO" id="GO:0000976">
    <property type="term" value="F:transcription cis-regulatory region binding"/>
    <property type="evidence" value="ECO:0007669"/>
    <property type="project" value="TreeGrafter"/>
</dbReference>
<dbReference type="GO" id="GO:0003700">
    <property type="term" value="F:DNA-binding transcription factor activity"/>
    <property type="evidence" value="ECO:0007669"/>
    <property type="project" value="TreeGrafter"/>
</dbReference>
<feature type="DNA-binding region" description="H-T-H motif" evidence="3">
    <location>
        <begin position="41"/>
        <end position="60"/>
    </location>
</feature>
<dbReference type="OrthoDB" id="4541465at2"/>
<dbReference type="PANTHER" id="PTHR30055">
    <property type="entry name" value="HTH-TYPE TRANSCRIPTIONAL REGULATOR RUTR"/>
    <property type="match status" value="1"/>
</dbReference>
<dbReference type="AlphaFoldDB" id="A0A125MNB0"/>
<evidence type="ECO:0000313" key="5">
    <source>
        <dbReference type="EMBL" id="KWS05992.1"/>
    </source>
</evidence>
<accession>A0A125MNB0</accession>
<sequence>MTTLRSSALAVPPPPVPPAAATALMDAAERLFIERGVERVGLADVAAAAGLPPRAARAHYASRERLLQALQDRFVSDYCAHLDAAMARCPPGDWSARLRTFVRTGVDGYLDHVALHDVVFHDQRSHDRQAWQDNPVIERLVELLEGGIAARVWVAPDPRLTAVIFFTAMHSAVDRVIASGEPADRQRLSQTLIGYFERSVQWWTRF</sequence>
<dbReference type="Pfam" id="PF00440">
    <property type="entry name" value="TetR_N"/>
    <property type="match status" value="1"/>
</dbReference>
<dbReference type="SUPFAM" id="SSF48498">
    <property type="entry name" value="Tetracyclin repressor-like, C-terminal domain"/>
    <property type="match status" value="1"/>
</dbReference>
<protein>
    <submittedName>
        <fullName evidence="5">Transcriptional regulator, TetR family</fullName>
    </submittedName>
</protein>
<keyword evidence="2 3" id="KW-0238">DNA-binding</keyword>
<evidence type="ECO:0000259" key="4">
    <source>
        <dbReference type="PROSITE" id="PS50977"/>
    </source>
</evidence>
<dbReference type="Proteomes" id="UP000023435">
    <property type="component" value="Unassembled WGS sequence"/>
</dbReference>
<gene>
    <name evidence="5" type="ORF">AZ78_3546</name>
</gene>
<reference evidence="5 6" key="1">
    <citation type="journal article" date="2014" name="Genome Announc.">
        <title>Draft Genome Sequence of Lysobacter capsici AZ78, a Bacterium Antagonistic to Plant-Pathogenic Oomycetes.</title>
        <authorList>
            <person name="Puopolo G."/>
            <person name="Sonego P."/>
            <person name="Engelen K."/>
            <person name="Pertot I."/>
        </authorList>
    </citation>
    <scope>NUCLEOTIDE SEQUENCE [LARGE SCALE GENOMIC DNA]</scope>
    <source>
        <strain evidence="5 6">AZ78</strain>
    </source>
</reference>
<dbReference type="PROSITE" id="PS50977">
    <property type="entry name" value="HTH_TETR_2"/>
    <property type="match status" value="1"/>
</dbReference>
<dbReference type="Gene3D" id="1.10.10.60">
    <property type="entry name" value="Homeodomain-like"/>
    <property type="match status" value="1"/>
</dbReference>
<dbReference type="InterPro" id="IPR001647">
    <property type="entry name" value="HTH_TetR"/>
</dbReference>
<dbReference type="EMBL" id="JAJA02000001">
    <property type="protein sequence ID" value="KWS05992.1"/>
    <property type="molecule type" value="Genomic_DNA"/>
</dbReference>
<dbReference type="Pfam" id="PF17918">
    <property type="entry name" value="TetR_C_15"/>
    <property type="match status" value="1"/>
</dbReference>
<dbReference type="InterPro" id="IPR050109">
    <property type="entry name" value="HTH-type_TetR-like_transc_reg"/>
</dbReference>
<organism evidence="5 6">
    <name type="scientific">Lysobacter capsici AZ78</name>
    <dbReference type="NCBI Taxonomy" id="1444315"/>
    <lineage>
        <taxon>Bacteria</taxon>
        <taxon>Pseudomonadati</taxon>
        <taxon>Pseudomonadota</taxon>
        <taxon>Gammaproteobacteria</taxon>
        <taxon>Lysobacterales</taxon>
        <taxon>Lysobacteraceae</taxon>
        <taxon>Lysobacter</taxon>
    </lineage>
</organism>
<dbReference type="InterPro" id="IPR041669">
    <property type="entry name" value="TetR_C_15"/>
</dbReference>
<name>A0A125MNB0_9GAMM</name>
<dbReference type="InterPro" id="IPR009057">
    <property type="entry name" value="Homeodomain-like_sf"/>
</dbReference>
<keyword evidence="1" id="KW-0175">Coiled coil</keyword>
<dbReference type="PANTHER" id="PTHR30055:SF183">
    <property type="entry name" value="NUCLEOID OCCLUSION FACTOR SLMA"/>
    <property type="match status" value="1"/>
</dbReference>
<evidence type="ECO:0000313" key="6">
    <source>
        <dbReference type="Proteomes" id="UP000023435"/>
    </source>
</evidence>